<sequence length="77" mass="8563">MGNVLKFPAKNVTLQRNLSMANQLLAKMDEGSREVMNAPVMEAARRQLSYHSPSALMRKAMEIQLETAPDYASPELA</sequence>
<keyword evidence="2" id="KW-1185">Reference proteome</keyword>
<evidence type="ECO:0000313" key="2">
    <source>
        <dbReference type="Proteomes" id="UP000006280"/>
    </source>
</evidence>
<name>J9QNX5_9CAUD</name>
<organism evidence="1 2">
    <name type="scientific">Pectobacterium phage My1</name>
    <dbReference type="NCBI Taxonomy" id="1204539"/>
    <lineage>
        <taxon>Viruses</taxon>
        <taxon>Duplodnaviria</taxon>
        <taxon>Heunggongvirae</taxon>
        <taxon>Uroviricota</taxon>
        <taxon>Caudoviricetes</taxon>
        <taxon>Demerecviridae</taxon>
        <taxon>Mccorquodalevirinae</taxon>
        <taxon>Myunavirus</taxon>
        <taxon>Myunavirus My1</taxon>
    </lineage>
</organism>
<gene>
    <name evidence="1" type="ORF">My1_093</name>
</gene>
<proteinExistence type="predicted"/>
<accession>J9QNX5</accession>
<dbReference type="GeneID" id="13826795"/>
<dbReference type="Proteomes" id="UP000006280">
    <property type="component" value="Segment"/>
</dbReference>
<dbReference type="RefSeq" id="YP_006906345.1">
    <property type="nucleotide sequence ID" value="NC_018837.1"/>
</dbReference>
<protein>
    <submittedName>
        <fullName evidence="1">Uncharacterized protein</fullName>
    </submittedName>
</protein>
<reference evidence="1 2" key="1">
    <citation type="journal article" date="2012" name="J. Virol.">
        <title>Complete Genome Sequence of Pectobacterium carotovorum subsp. carotovorum Bacteriophage My1.</title>
        <authorList>
            <person name="Lee D.H."/>
            <person name="Lee J.H."/>
            <person name="Shin H."/>
            <person name="Ji S."/>
            <person name="Roh E."/>
            <person name="Jung K."/>
            <person name="Ryu S."/>
            <person name="Choi J."/>
            <person name="Heu S."/>
        </authorList>
    </citation>
    <scope>NUCLEOTIDE SEQUENCE [LARGE SCALE GENOMIC DNA]</scope>
</reference>
<evidence type="ECO:0000313" key="1">
    <source>
        <dbReference type="EMBL" id="AFQ22252.1"/>
    </source>
</evidence>
<dbReference type="KEGG" id="vg:13826795"/>
<dbReference type="EMBL" id="JX195166">
    <property type="protein sequence ID" value="AFQ22252.1"/>
    <property type="molecule type" value="Genomic_DNA"/>
</dbReference>